<dbReference type="Pfam" id="PF01381">
    <property type="entry name" value="HTH_3"/>
    <property type="match status" value="1"/>
</dbReference>
<evidence type="ECO:0000313" key="3">
    <source>
        <dbReference type="Proteomes" id="UP000190449"/>
    </source>
</evidence>
<dbReference type="Proteomes" id="UP000190449">
    <property type="component" value="Unassembled WGS sequence"/>
</dbReference>
<dbReference type="EMBL" id="FUWU01000012">
    <property type="protein sequence ID" value="SJZ56610.1"/>
    <property type="molecule type" value="Genomic_DNA"/>
</dbReference>
<accession>A0A1T4LPG2</accession>
<dbReference type="STRING" id="28122.SAMN02745108_00974"/>
<proteinExistence type="predicted"/>
<dbReference type="CDD" id="cd00093">
    <property type="entry name" value="HTH_XRE"/>
    <property type="match status" value="1"/>
</dbReference>
<dbReference type="AlphaFoldDB" id="A0A1T4LPG2"/>
<dbReference type="InterPro" id="IPR010982">
    <property type="entry name" value="Lambda_DNA-bd_dom_sf"/>
</dbReference>
<sequence length="159" mass="18253">MATNTRNISSWLPYGNFNFTEICVFPYFFEAKRQLPDRGKIQTIQYTASRMVAIRQLTAYTKSLALVIMLDPEVTIAHIRENIRQKIQDAGYATIEKFAYENNLTKSTITRAINGSRNPRLITLIEIANALNINLSELLDLCHIEHPLARKTKPTIRNK</sequence>
<dbReference type="Gene3D" id="1.10.260.40">
    <property type="entry name" value="lambda repressor-like DNA-binding domains"/>
    <property type="match status" value="1"/>
</dbReference>
<protein>
    <submittedName>
        <fullName evidence="2">Helix-turn-helix domain-containing protein</fullName>
    </submittedName>
</protein>
<name>A0A1T4LPG2_9BACT</name>
<evidence type="ECO:0000259" key="1">
    <source>
        <dbReference type="PROSITE" id="PS50943"/>
    </source>
</evidence>
<reference evidence="2 3" key="1">
    <citation type="submission" date="2017-02" db="EMBL/GenBank/DDBJ databases">
        <authorList>
            <person name="Peterson S.W."/>
        </authorList>
    </citation>
    <scope>NUCLEOTIDE SEQUENCE [LARGE SCALE GENOMIC DNA]</scope>
    <source>
        <strain evidence="2 3">ATCC 43854</strain>
    </source>
</reference>
<dbReference type="SUPFAM" id="SSF47413">
    <property type="entry name" value="lambda repressor-like DNA-binding domains"/>
    <property type="match status" value="1"/>
</dbReference>
<evidence type="ECO:0000313" key="2">
    <source>
        <dbReference type="EMBL" id="SJZ56610.1"/>
    </source>
</evidence>
<dbReference type="InterPro" id="IPR001387">
    <property type="entry name" value="Cro/C1-type_HTH"/>
</dbReference>
<gene>
    <name evidence="2" type="ORF">SAMN02745108_00974</name>
</gene>
<dbReference type="SMART" id="SM00530">
    <property type="entry name" value="HTH_XRE"/>
    <property type="match status" value="1"/>
</dbReference>
<dbReference type="RefSeq" id="WP_078776001.1">
    <property type="nucleotide sequence ID" value="NZ_FUWU01000012.1"/>
</dbReference>
<dbReference type="PROSITE" id="PS50943">
    <property type="entry name" value="HTH_CROC1"/>
    <property type="match status" value="1"/>
</dbReference>
<organism evidence="2 3">
    <name type="scientific">Fibrobacter intestinalis</name>
    <dbReference type="NCBI Taxonomy" id="28122"/>
    <lineage>
        <taxon>Bacteria</taxon>
        <taxon>Pseudomonadati</taxon>
        <taxon>Fibrobacterota</taxon>
        <taxon>Fibrobacteria</taxon>
        <taxon>Fibrobacterales</taxon>
        <taxon>Fibrobacteraceae</taxon>
        <taxon>Fibrobacter</taxon>
    </lineage>
</organism>
<dbReference type="GO" id="GO:0003677">
    <property type="term" value="F:DNA binding"/>
    <property type="evidence" value="ECO:0007669"/>
    <property type="project" value="InterPro"/>
</dbReference>
<feature type="domain" description="HTH cro/C1-type" evidence="1">
    <location>
        <begin position="103"/>
        <end position="138"/>
    </location>
</feature>